<accession>A0ABQ6YJ57</accession>
<sequence>MTITPERDAAGEAVDYAEMLHALAEASVERGFSPYHDIDWDATEFQVAPTGRPRGFAVNRSMNLRPTCQLISIRRS</sequence>
<reference evidence="1 2" key="1">
    <citation type="submission" date="2019-07" db="EMBL/GenBank/DDBJ databases">
        <title>Genomic Encyclopedia of Type Strains, Phase IV (KMG-IV): sequencing the most valuable type-strain genomes for metagenomic binning, comparative biology and taxonomic classification.</title>
        <authorList>
            <person name="Goeker M."/>
        </authorList>
    </citation>
    <scope>NUCLEOTIDE SEQUENCE [LARGE SCALE GENOMIC DNA]</scope>
    <source>
        <strain evidence="1 2">DSM 44831</strain>
    </source>
</reference>
<dbReference type="Proteomes" id="UP000798951">
    <property type="component" value="Unassembled WGS sequence"/>
</dbReference>
<name>A0ABQ6YJ57_9NOCA</name>
<protein>
    <submittedName>
        <fullName evidence="1">Uncharacterized protein</fullName>
    </submittedName>
</protein>
<gene>
    <name evidence="1" type="ORF">FNL39_106139</name>
</gene>
<dbReference type="EMBL" id="VMSD01000006">
    <property type="protein sequence ID" value="KAF0845751.1"/>
    <property type="molecule type" value="Genomic_DNA"/>
</dbReference>
<evidence type="ECO:0000313" key="1">
    <source>
        <dbReference type="EMBL" id="KAF0845751.1"/>
    </source>
</evidence>
<comment type="caution">
    <text evidence="1">The sequence shown here is derived from an EMBL/GenBank/DDBJ whole genome shotgun (WGS) entry which is preliminary data.</text>
</comment>
<evidence type="ECO:0000313" key="2">
    <source>
        <dbReference type="Proteomes" id="UP000798951"/>
    </source>
</evidence>
<keyword evidence="2" id="KW-1185">Reference proteome</keyword>
<dbReference type="RefSeq" id="WP_067984034.1">
    <property type="nucleotide sequence ID" value="NZ_VMSD01000006.1"/>
</dbReference>
<organism evidence="1 2">
    <name type="scientific">Nocardia caishijiensis</name>
    <dbReference type="NCBI Taxonomy" id="184756"/>
    <lineage>
        <taxon>Bacteria</taxon>
        <taxon>Bacillati</taxon>
        <taxon>Actinomycetota</taxon>
        <taxon>Actinomycetes</taxon>
        <taxon>Mycobacteriales</taxon>
        <taxon>Nocardiaceae</taxon>
        <taxon>Nocardia</taxon>
    </lineage>
</organism>
<proteinExistence type="predicted"/>